<dbReference type="PANTHER" id="PTHR13691">
    <property type="entry name" value="RIBOSOMAL PROTEIN L2"/>
    <property type="match status" value="1"/>
</dbReference>
<gene>
    <name evidence="6" type="ORF">SDC9_179778</name>
</gene>
<comment type="caution">
    <text evidence="6">The sequence shown here is derived from an EMBL/GenBank/DDBJ whole genome shotgun (WGS) entry which is preliminary data.</text>
</comment>
<evidence type="ECO:0000256" key="1">
    <source>
        <dbReference type="ARBA" id="ARBA00005636"/>
    </source>
</evidence>
<dbReference type="SUPFAM" id="SSF50104">
    <property type="entry name" value="Translation proteins SH3-like domain"/>
    <property type="match status" value="1"/>
</dbReference>
<organism evidence="6">
    <name type="scientific">bioreactor metagenome</name>
    <dbReference type="NCBI Taxonomy" id="1076179"/>
    <lineage>
        <taxon>unclassified sequences</taxon>
        <taxon>metagenomes</taxon>
        <taxon>ecological metagenomes</taxon>
    </lineage>
</organism>
<dbReference type="Pfam" id="PF03947">
    <property type="entry name" value="Ribosomal_L2_C"/>
    <property type="match status" value="1"/>
</dbReference>
<evidence type="ECO:0000256" key="2">
    <source>
        <dbReference type="ARBA" id="ARBA00022980"/>
    </source>
</evidence>
<evidence type="ECO:0000256" key="4">
    <source>
        <dbReference type="SAM" id="MobiDB-lite"/>
    </source>
</evidence>
<evidence type="ECO:0000259" key="5">
    <source>
        <dbReference type="SMART" id="SM01382"/>
    </source>
</evidence>
<dbReference type="InterPro" id="IPR012340">
    <property type="entry name" value="NA-bd_OB-fold"/>
</dbReference>
<protein>
    <recommendedName>
        <fullName evidence="5">Large ribosomal subunit protein uL2 C-terminal domain-containing protein</fullName>
    </recommendedName>
</protein>
<evidence type="ECO:0000256" key="3">
    <source>
        <dbReference type="ARBA" id="ARBA00023274"/>
    </source>
</evidence>
<comment type="similarity">
    <text evidence="1">Belongs to the universal ribosomal protein uL2 family.</text>
</comment>
<dbReference type="InterPro" id="IPR014726">
    <property type="entry name" value="Ribosomal_uL2_dom3"/>
</dbReference>
<dbReference type="SMART" id="SM01382">
    <property type="entry name" value="Ribosomal_L2_C"/>
    <property type="match status" value="1"/>
</dbReference>
<proteinExistence type="inferred from homology"/>
<dbReference type="SUPFAM" id="SSF50249">
    <property type="entry name" value="Nucleic acid-binding proteins"/>
    <property type="match status" value="1"/>
</dbReference>
<dbReference type="Gene3D" id="2.30.30.30">
    <property type="match status" value="1"/>
</dbReference>
<sequence length="208" mass="21601">MDDVRLPAFAEGAGTITDLIHAPGRTSPLAVVDFGGDVDYQLAAEGMSVGQTIDVGSSEISIGNIMRLSEIPEGTAVHNIEKSPGDGGKFVKVAGVSAQVISRGNIVVLQMPSGELKDFNPDCRAAIGVVAGGGRTDKPLAKAGKKYHALRSSSKDNFHVSGVAMNPVDHPHGGGSHPHVGGPSTVSRNAWPGQKVGRLSPQKKKKKR</sequence>
<feature type="region of interest" description="Disordered" evidence="4">
    <location>
        <begin position="165"/>
        <end position="208"/>
    </location>
</feature>
<dbReference type="InterPro" id="IPR008991">
    <property type="entry name" value="Translation_prot_SH3-like_sf"/>
</dbReference>
<keyword evidence="2" id="KW-0689">Ribosomal protein</keyword>
<dbReference type="GO" id="GO:0003735">
    <property type="term" value="F:structural constituent of ribosome"/>
    <property type="evidence" value="ECO:0007669"/>
    <property type="project" value="InterPro"/>
</dbReference>
<feature type="domain" description="Large ribosomal subunit protein uL2 C-terminal" evidence="5">
    <location>
        <begin position="60"/>
        <end position="192"/>
    </location>
</feature>
<dbReference type="GO" id="GO:0002181">
    <property type="term" value="P:cytoplasmic translation"/>
    <property type="evidence" value="ECO:0007669"/>
    <property type="project" value="TreeGrafter"/>
</dbReference>
<dbReference type="GO" id="GO:0003723">
    <property type="term" value="F:RNA binding"/>
    <property type="evidence" value="ECO:0007669"/>
    <property type="project" value="TreeGrafter"/>
</dbReference>
<dbReference type="PANTHER" id="PTHR13691:SF16">
    <property type="entry name" value="LARGE RIBOSOMAL SUBUNIT PROTEIN UL2"/>
    <property type="match status" value="1"/>
</dbReference>
<dbReference type="AlphaFoldDB" id="A0A645H0T4"/>
<reference evidence="6" key="1">
    <citation type="submission" date="2019-08" db="EMBL/GenBank/DDBJ databases">
        <authorList>
            <person name="Kucharzyk K."/>
            <person name="Murdoch R.W."/>
            <person name="Higgins S."/>
            <person name="Loffler F."/>
        </authorList>
    </citation>
    <scope>NUCLEOTIDE SEQUENCE</scope>
</reference>
<dbReference type="GO" id="GO:0022625">
    <property type="term" value="C:cytosolic large ribosomal subunit"/>
    <property type="evidence" value="ECO:0007669"/>
    <property type="project" value="TreeGrafter"/>
</dbReference>
<dbReference type="InterPro" id="IPR002171">
    <property type="entry name" value="Ribosomal_uL2"/>
</dbReference>
<dbReference type="Gene3D" id="2.40.50.140">
    <property type="entry name" value="Nucleic acid-binding proteins"/>
    <property type="match status" value="1"/>
</dbReference>
<dbReference type="EMBL" id="VSSQ01084230">
    <property type="protein sequence ID" value="MPN32300.1"/>
    <property type="molecule type" value="Genomic_DNA"/>
</dbReference>
<name>A0A645H0T4_9ZZZZ</name>
<dbReference type="InterPro" id="IPR022669">
    <property type="entry name" value="Ribosomal_uL2_C"/>
</dbReference>
<evidence type="ECO:0000313" key="6">
    <source>
        <dbReference type="EMBL" id="MPN32300.1"/>
    </source>
</evidence>
<keyword evidence="3" id="KW-0687">Ribonucleoprotein</keyword>
<dbReference type="Gene3D" id="4.10.950.10">
    <property type="entry name" value="Ribosomal protein L2, domain 3"/>
    <property type="match status" value="1"/>
</dbReference>
<accession>A0A645H0T4</accession>
<dbReference type="InterPro" id="IPR014722">
    <property type="entry name" value="Rib_uL2_dom2"/>
</dbReference>